<dbReference type="Proteomes" id="UP001066276">
    <property type="component" value="Chromosome 12"/>
</dbReference>
<protein>
    <submittedName>
        <fullName evidence="1">Uncharacterized protein</fullName>
    </submittedName>
</protein>
<dbReference type="EMBL" id="JANPWB010000016">
    <property type="protein sequence ID" value="KAJ1084650.1"/>
    <property type="molecule type" value="Genomic_DNA"/>
</dbReference>
<gene>
    <name evidence="1" type="ORF">NDU88_004796</name>
</gene>
<proteinExistence type="predicted"/>
<organism evidence="1 2">
    <name type="scientific">Pleurodeles waltl</name>
    <name type="common">Iberian ribbed newt</name>
    <dbReference type="NCBI Taxonomy" id="8319"/>
    <lineage>
        <taxon>Eukaryota</taxon>
        <taxon>Metazoa</taxon>
        <taxon>Chordata</taxon>
        <taxon>Craniata</taxon>
        <taxon>Vertebrata</taxon>
        <taxon>Euteleostomi</taxon>
        <taxon>Amphibia</taxon>
        <taxon>Batrachia</taxon>
        <taxon>Caudata</taxon>
        <taxon>Salamandroidea</taxon>
        <taxon>Salamandridae</taxon>
        <taxon>Pleurodelinae</taxon>
        <taxon>Pleurodeles</taxon>
    </lineage>
</organism>
<feature type="non-terminal residue" evidence="1">
    <location>
        <position position="73"/>
    </location>
</feature>
<evidence type="ECO:0000313" key="1">
    <source>
        <dbReference type="EMBL" id="KAJ1084650.1"/>
    </source>
</evidence>
<reference evidence="1" key="1">
    <citation type="journal article" date="2022" name="bioRxiv">
        <title>Sequencing and chromosome-scale assembly of the giantPleurodeles waltlgenome.</title>
        <authorList>
            <person name="Brown T."/>
            <person name="Elewa A."/>
            <person name="Iarovenko S."/>
            <person name="Subramanian E."/>
            <person name="Araus A.J."/>
            <person name="Petzold A."/>
            <person name="Susuki M."/>
            <person name="Suzuki K.-i.T."/>
            <person name="Hayashi T."/>
            <person name="Toyoda A."/>
            <person name="Oliveira C."/>
            <person name="Osipova E."/>
            <person name="Leigh N.D."/>
            <person name="Simon A."/>
            <person name="Yun M.H."/>
        </authorList>
    </citation>
    <scope>NUCLEOTIDE SEQUENCE</scope>
    <source>
        <strain evidence="1">20211129_DDA</strain>
        <tissue evidence="1">Liver</tissue>
    </source>
</reference>
<feature type="non-terminal residue" evidence="1">
    <location>
        <position position="1"/>
    </location>
</feature>
<dbReference type="AlphaFoldDB" id="A0AAV7L9S7"/>
<sequence>VSFPAVLELSSGGHVGNVCRPRGSGLPDNRSQQAGLLLSPQLISYEGPQASSHYLGHEISAREHHLSPEPIKG</sequence>
<name>A0AAV7L9S7_PLEWA</name>
<accession>A0AAV7L9S7</accession>
<keyword evidence="2" id="KW-1185">Reference proteome</keyword>
<comment type="caution">
    <text evidence="1">The sequence shown here is derived from an EMBL/GenBank/DDBJ whole genome shotgun (WGS) entry which is preliminary data.</text>
</comment>
<evidence type="ECO:0000313" key="2">
    <source>
        <dbReference type="Proteomes" id="UP001066276"/>
    </source>
</evidence>